<protein>
    <submittedName>
        <fullName evidence="1">Uncharacterized protein</fullName>
    </submittedName>
</protein>
<evidence type="ECO:0000313" key="1">
    <source>
        <dbReference type="EMBL" id="JAH56669.1"/>
    </source>
</evidence>
<sequence>MGKVPRYMRSHRDRLSR</sequence>
<reference evidence="1" key="1">
    <citation type="submission" date="2014-11" db="EMBL/GenBank/DDBJ databases">
        <authorList>
            <person name="Amaro Gonzalez C."/>
        </authorList>
    </citation>
    <scope>NUCLEOTIDE SEQUENCE</scope>
</reference>
<organism evidence="1">
    <name type="scientific">Anguilla anguilla</name>
    <name type="common">European freshwater eel</name>
    <name type="synonym">Muraena anguilla</name>
    <dbReference type="NCBI Taxonomy" id="7936"/>
    <lineage>
        <taxon>Eukaryota</taxon>
        <taxon>Metazoa</taxon>
        <taxon>Chordata</taxon>
        <taxon>Craniata</taxon>
        <taxon>Vertebrata</taxon>
        <taxon>Euteleostomi</taxon>
        <taxon>Actinopterygii</taxon>
        <taxon>Neopterygii</taxon>
        <taxon>Teleostei</taxon>
        <taxon>Anguilliformes</taxon>
        <taxon>Anguillidae</taxon>
        <taxon>Anguilla</taxon>
    </lineage>
</organism>
<dbReference type="AlphaFoldDB" id="A0A0E9TSI2"/>
<dbReference type="EMBL" id="GBXM01051908">
    <property type="protein sequence ID" value="JAH56669.1"/>
    <property type="molecule type" value="Transcribed_RNA"/>
</dbReference>
<reference evidence="1" key="2">
    <citation type="journal article" date="2015" name="Fish Shellfish Immunol.">
        <title>Early steps in the European eel (Anguilla anguilla)-Vibrio vulnificus interaction in the gills: Role of the RtxA13 toxin.</title>
        <authorList>
            <person name="Callol A."/>
            <person name="Pajuelo D."/>
            <person name="Ebbesson L."/>
            <person name="Teles M."/>
            <person name="MacKenzie S."/>
            <person name="Amaro C."/>
        </authorList>
    </citation>
    <scope>NUCLEOTIDE SEQUENCE</scope>
</reference>
<proteinExistence type="predicted"/>
<name>A0A0E9TSI2_ANGAN</name>
<accession>A0A0E9TSI2</accession>